<dbReference type="PROSITE" id="PS01361">
    <property type="entry name" value="ZF_DOF_1"/>
    <property type="match status" value="1"/>
</dbReference>
<protein>
    <recommendedName>
        <fullName evidence="9">Dof zinc finger protein</fullName>
    </recommendedName>
</protein>
<feature type="region of interest" description="Disordered" evidence="10">
    <location>
        <begin position="74"/>
        <end position="110"/>
    </location>
</feature>
<organism evidence="12 13">
    <name type="scientific">Turnera subulata</name>
    <dbReference type="NCBI Taxonomy" id="218843"/>
    <lineage>
        <taxon>Eukaryota</taxon>
        <taxon>Viridiplantae</taxon>
        <taxon>Streptophyta</taxon>
        <taxon>Embryophyta</taxon>
        <taxon>Tracheophyta</taxon>
        <taxon>Spermatophyta</taxon>
        <taxon>Magnoliopsida</taxon>
        <taxon>eudicotyledons</taxon>
        <taxon>Gunneridae</taxon>
        <taxon>Pentapetalae</taxon>
        <taxon>rosids</taxon>
        <taxon>fabids</taxon>
        <taxon>Malpighiales</taxon>
        <taxon>Passifloraceae</taxon>
        <taxon>Turnera</taxon>
    </lineage>
</organism>
<accession>A0A9Q0F3L5</accession>
<evidence type="ECO:0000256" key="2">
    <source>
        <dbReference type="ARBA" id="ARBA00022771"/>
    </source>
</evidence>
<dbReference type="GO" id="GO:0005634">
    <property type="term" value="C:nucleus"/>
    <property type="evidence" value="ECO:0007669"/>
    <property type="project" value="UniProtKB-SubCell"/>
</dbReference>
<keyword evidence="1 9" id="KW-0479">Metal-binding</keyword>
<keyword evidence="2 8" id="KW-0863">Zinc-finger</keyword>
<dbReference type="InterPro" id="IPR003851">
    <property type="entry name" value="Znf_Dof"/>
</dbReference>
<evidence type="ECO:0000256" key="3">
    <source>
        <dbReference type="ARBA" id="ARBA00022833"/>
    </source>
</evidence>
<evidence type="ECO:0000313" key="13">
    <source>
        <dbReference type="Proteomes" id="UP001141552"/>
    </source>
</evidence>
<evidence type="ECO:0000256" key="9">
    <source>
        <dbReference type="RuleBase" id="RU369094"/>
    </source>
</evidence>
<evidence type="ECO:0000256" key="4">
    <source>
        <dbReference type="ARBA" id="ARBA00023015"/>
    </source>
</evidence>
<name>A0A9Q0F3L5_9ROSI</name>
<dbReference type="AlphaFoldDB" id="A0A9Q0F3L5"/>
<proteinExistence type="predicted"/>
<evidence type="ECO:0000259" key="11">
    <source>
        <dbReference type="PROSITE" id="PS50884"/>
    </source>
</evidence>
<keyword evidence="7 8" id="KW-0539">Nucleus</keyword>
<dbReference type="Pfam" id="PF02701">
    <property type="entry name" value="Zn_ribbon_Dof"/>
    <property type="match status" value="1"/>
</dbReference>
<keyword evidence="5 8" id="KW-0238">DNA-binding</keyword>
<dbReference type="PROSITE" id="PS50884">
    <property type="entry name" value="ZF_DOF_2"/>
    <property type="match status" value="1"/>
</dbReference>
<feature type="region of interest" description="Disordered" evidence="10">
    <location>
        <begin position="1"/>
        <end position="33"/>
    </location>
</feature>
<dbReference type="GO" id="GO:0003677">
    <property type="term" value="F:DNA binding"/>
    <property type="evidence" value="ECO:0007669"/>
    <property type="project" value="UniProtKB-UniRule"/>
</dbReference>
<keyword evidence="13" id="KW-1185">Reference proteome</keyword>
<keyword evidence="3 9" id="KW-0862">Zinc</keyword>
<evidence type="ECO:0000256" key="10">
    <source>
        <dbReference type="SAM" id="MobiDB-lite"/>
    </source>
</evidence>
<feature type="domain" description="Dof-type" evidence="11">
    <location>
        <begin position="33"/>
        <end position="87"/>
    </location>
</feature>
<dbReference type="Proteomes" id="UP001141552">
    <property type="component" value="Unassembled WGS sequence"/>
</dbReference>
<keyword evidence="6 9" id="KW-0804">Transcription</keyword>
<evidence type="ECO:0000256" key="1">
    <source>
        <dbReference type="ARBA" id="ARBA00022723"/>
    </source>
</evidence>
<gene>
    <name evidence="12" type="ORF">Tsubulata_007433</name>
</gene>
<comment type="function">
    <text evidence="9">Transcription factor that binds specifically to a 5'-AA[AG]G-3' consensus core sequence.</text>
</comment>
<comment type="caution">
    <text evidence="12">The sequence shown here is derived from an EMBL/GenBank/DDBJ whole genome shotgun (WGS) entry which is preliminary data.</text>
</comment>
<evidence type="ECO:0000313" key="12">
    <source>
        <dbReference type="EMBL" id="KAJ4824037.1"/>
    </source>
</evidence>
<keyword evidence="4 9" id="KW-0805">Transcription regulation</keyword>
<dbReference type="PANTHER" id="PTHR31992:SF312">
    <property type="entry name" value="DOF ZINC FINGER PROTEIN DOF1.6"/>
    <property type="match status" value="1"/>
</dbReference>
<evidence type="ECO:0000256" key="5">
    <source>
        <dbReference type="ARBA" id="ARBA00023125"/>
    </source>
</evidence>
<dbReference type="InterPro" id="IPR045174">
    <property type="entry name" value="Dof"/>
</dbReference>
<dbReference type="OrthoDB" id="851476at2759"/>
<dbReference type="GO" id="GO:0008270">
    <property type="term" value="F:zinc ion binding"/>
    <property type="evidence" value="ECO:0007669"/>
    <property type="project" value="UniProtKB-KW"/>
</dbReference>
<evidence type="ECO:0000256" key="6">
    <source>
        <dbReference type="ARBA" id="ARBA00023163"/>
    </source>
</evidence>
<reference evidence="12" key="2">
    <citation type="journal article" date="2023" name="Plants (Basel)">
        <title>Annotation of the Turnera subulata (Passifloraceae) Draft Genome Reveals the S-Locus Evolved after the Divergence of Turneroideae from Passifloroideae in a Stepwise Manner.</title>
        <authorList>
            <person name="Henning P.M."/>
            <person name="Roalson E.H."/>
            <person name="Mir W."/>
            <person name="McCubbin A.G."/>
            <person name="Shore J.S."/>
        </authorList>
    </citation>
    <scope>NUCLEOTIDE SEQUENCE</scope>
    <source>
        <strain evidence="12">F60SS</strain>
    </source>
</reference>
<dbReference type="EMBL" id="JAKUCV010007286">
    <property type="protein sequence ID" value="KAJ4824037.1"/>
    <property type="molecule type" value="Genomic_DNA"/>
</dbReference>
<dbReference type="GO" id="GO:0003700">
    <property type="term" value="F:DNA-binding transcription factor activity"/>
    <property type="evidence" value="ECO:0007669"/>
    <property type="project" value="UniProtKB-UniRule"/>
</dbReference>
<evidence type="ECO:0000256" key="7">
    <source>
        <dbReference type="ARBA" id="ARBA00023242"/>
    </source>
</evidence>
<sequence length="265" mass="27566">MPSSDSAEKRSLTVTGGGAISTTHPPHKPNEPLPCPRCDSISTKFCYYNNYNLAQPRYFCKGCRRYWTHGGSLRNIPVGGGSRKNSKRSSRSATSTSSTTTANSSSSTITSASALVNDHQYESVSMPVSANPDSGLPVSKADINNVPDHGLNMQPLKENGNFLSLLTSQGPGFMGLGGYGSGFGYVPLGFELGGRGVWPYPGMGDINGGAMGGGGGGSTGYNTWQLGVGDVEENGTTTTTGVGLVDGDYFTWPSLAISTLGKGLK</sequence>
<comment type="subcellular location">
    <subcellularLocation>
        <location evidence="8 9">Nucleus</location>
    </subcellularLocation>
</comment>
<feature type="compositionally biased region" description="Basic and acidic residues" evidence="10">
    <location>
        <begin position="1"/>
        <end position="11"/>
    </location>
</feature>
<reference evidence="12" key="1">
    <citation type="submission" date="2022-02" db="EMBL/GenBank/DDBJ databases">
        <authorList>
            <person name="Henning P.M."/>
            <person name="McCubbin A.G."/>
            <person name="Shore J.S."/>
        </authorList>
    </citation>
    <scope>NUCLEOTIDE SEQUENCE</scope>
    <source>
        <strain evidence="12">F60SS</strain>
        <tissue evidence="12">Leaves</tissue>
    </source>
</reference>
<feature type="compositionally biased region" description="Low complexity" evidence="10">
    <location>
        <begin position="91"/>
        <end position="110"/>
    </location>
</feature>
<dbReference type="PANTHER" id="PTHR31992">
    <property type="entry name" value="DOF ZINC FINGER PROTEIN DOF1.4-RELATED"/>
    <property type="match status" value="1"/>
</dbReference>
<evidence type="ECO:0000256" key="8">
    <source>
        <dbReference type="PROSITE-ProRule" id="PRU00071"/>
    </source>
</evidence>